<protein>
    <submittedName>
        <fullName evidence="7">Oligosaccharide flippase family protein</fullName>
    </submittedName>
</protein>
<dbReference type="Pfam" id="PF13440">
    <property type="entry name" value="Polysacc_synt_3"/>
    <property type="match status" value="1"/>
</dbReference>
<feature type="transmembrane region" description="Helical" evidence="6">
    <location>
        <begin position="417"/>
        <end position="443"/>
    </location>
</feature>
<dbReference type="GO" id="GO:0005886">
    <property type="term" value="C:plasma membrane"/>
    <property type="evidence" value="ECO:0007669"/>
    <property type="project" value="UniProtKB-SubCell"/>
</dbReference>
<dbReference type="Proteomes" id="UP000605201">
    <property type="component" value="Unassembled WGS sequence"/>
</dbReference>
<feature type="transmembrane region" description="Helical" evidence="6">
    <location>
        <begin position="77"/>
        <end position="99"/>
    </location>
</feature>
<evidence type="ECO:0000256" key="6">
    <source>
        <dbReference type="SAM" id="Phobius"/>
    </source>
</evidence>
<sequence length="494" mass="54224">MSKHSTTFAGNVLKLTSGSVVAQGIGVLLAPIVARLFAPEAFGVAALFTSITSIVGIVACLRYELSIMLPESDDEAANLLGVSLLCVMIVAGITALVIVCFDDVIISLFNVSEVKKYLWLVPPAVLLAGISLALNNWNSRTKQFGRLSIIRVVSAFITQGAKVVAGFAGYVSGGVLILAGILGGLVATLILGCQIWKNDNQLFKSSIRRQKIGYGIKRYRNFSLIDTWGGLLNIISWQLPVLLLSFYFSPAIVGFYALGSAVVMMPLKIIGSAVAQVFYQKASEEKNRGDVYKIVINTYKRLVAAGLFPLLMLCIIGQDLFVVAFGHNWSEAGIYTQILAPWAFFTFVGSPLSTLFLVFERQHFALLMHAAIFITRFISLYIGCILGNVYIALGLFSLTGVVVYGGLAYWNMRLAGISFYVCATVFLRYFCYCCPAALSLLFMKYYLGLSSVILLIVSIFMICFYGLIVFCKDDYFKEYINSKIAKHFMHGIAY</sequence>
<feature type="transmembrane region" description="Helical" evidence="6">
    <location>
        <begin position="227"/>
        <end position="248"/>
    </location>
</feature>
<keyword evidence="3 6" id="KW-0812">Transmembrane</keyword>
<keyword evidence="5 6" id="KW-0472">Membrane</keyword>
<accession>A0A8J6TUR9</accession>
<evidence type="ECO:0000256" key="5">
    <source>
        <dbReference type="ARBA" id="ARBA00023136"/>
    </source>
</evidence>
<evidence type="ECO:0000313" key="7">
    <source>
        <dbReference type="EMBL" id="MBC8433162.1"/>
    </source>
</evidence>
<evidence type="ECO:0000256" key="1">
    <source>
        <dbReference type="ARBA" id="ARBA00004651"/>
    </source>
</evidence>
<comment type="subcellular location">
    <subcellularLocation>
        <location evidence="1">Cell membrane</location>
        <topology evidence="1">Multi-pass membrane protein</topology>
    </subcellularLocation>
</comment>
<feature type="transmembrane region" description="Helical" evidence="6">
    <location>
        <begin position="176"/>
        <end position="196"/>
    </location>
</feature>
<name>A0A8J6TUR9_9BACT</name>
<feature type="transmembrane region" description="Helical" evidence="6">
    <location>
        <begin position="119"/>
        <end position="137"/>
    </location>
</feature>
<evidence type="ECO:0000313" key="8">
    <source>
        <dbReference type="Proteomes" id="UP000605201"/>
    </source>
</evidence>
<feature type="transmembrane region" description="Helical" evidence="6">
    <location>
        <begin position="338"/>
        <end position="359"/>
    </location>
</feature>
<dbReference type="PANTHER" id="PTHR30250:SF28">
    <property type="entry name" value="POLYSACCHARIDE BIOSYNTHESIS PROTEIN"/>
    <property type="match status" value="1"/>
</dbReference>
<dbReference type="InterPro" id="IPR050833">
    <property type="entry name" value="Poly_Biosynth_Transport"/>
</dbReference>
<keyword evidence="2" id="KW-1003">Cell membrane</keyword>
<comment type="caution">
    <text evidence="7">The sequence shown here is derived from an EMBL/GenBank/DDBJ whole genome shotgun (WGS) entry which is preliminary data.</text>
</comment>
<feature type="transmembrane region" description="Helical" evidence="6">
    <location>
        <begin position="302"/>
        <end position="326"/>
    </location>
</feature>
<evidence type="ECO:0000256" key="3">
    <source>
        <dbReference type="ARBA" id="ARBA00022692"/>
    </source>
</evidence>
<dbReference type="AlphaFoldDB" id="A0A8J6TUR9"/>
<feature type="transmembrane region" description="Helical" evidence="6">
    <location>
        <begin position="366"/>
        <end position="383"/>
    </location>
</feature>
<feature type="transmembrane region" description="Helical" evidence="6">
    <location>
        <begin position="149"/>
        <end position="170"/>
    </location>
</feature>
<feature type="transmembrane region" description="Helical" evidence="6">
    <location>
        <begin position="12"/>
        <end position="38"/>
    </location>
</feature>
<feature type="transmembrane region" description="Helical" evidence="6">
    <location>
        <begin position="254"/>
        <end position="279"/>
    </location>
</feature>
<evidence type="ECO:0000256" key="2">
    <source>
        <dbReference type="ARBA" id="ARBA00022475"/>
    </source>
</evidence>
<dbReference type="PANTHER" id="PTHR30250">
    <property type="entry name" value="PST FAMILY PREDICTED COLANIC ACID TRANSPORTER"/>
    <property type="match status" value="1"/>
</dbReference>
<gene>
    <name evidence="7" type="ORF">H8D96_14735</name>
</gene>
<feature type="transmembrane region" description="Helical" evidence="6">
    <location>
        <begin position="449"/>
        <end position="471"/>
    </location>
</feature>
<feature type="transmembrane region" description="Helical" evidence="6">
    <location>
        <begin position="44"/>
        <end position="65"/>
    </location>
</feature>
<reference evidence="7 8" key="1">
    <citation type="submission" date="2020-08" db="EMBL/GenBank/DDBJ databases">
        <title>Bridging the membrane lipid divide: bacteria of the FCB group superphylum have the potential to synthesize archaeal ether lipids.</title>
        <authorList>
            <person name="Villanueva L."/>
            <person name="Von Meijenfeldt F.A.B."/>
            <person name="Westbye A.B."/>
            <person name="Yadav S."/>
            <person name="Hopmans E.C."/>
            <person name="Dutilh B.E."/>
            <person name="Sinninghe Damste J.S."/>
        </authorList>
    </citation>
    <scope>NUCLEOTIDE SEQUENCE [LARGE SCALE GENOMIC DNA]</scope>
    <source>
        <strain evidence="7">NIOZ-UU17</strain>
    </source>
</reference>
<organism evidence="7 8">
    <name type="scientific">Candidatus Desulfatibia vada</name>
    <dbReference type="NCBI Taxonomy" id="2841696"/>
    <lineage>
        <taxon>Bacteria</taxon>
        <taxon>Pseudomonadati</taxon>
        <taxon>Thermodesulfobacteriota</taxon>
        <taxon>Desulfobacteria</taxon>
        <taxon>Desulfobacterales</taxon>
        <taxon>Desulfobacterales incertae sedis</taxon>
        <taxon>Candidatus Desulfatibia</taxon>
    </lineage>
</organism>
<dbReference type="EMBL" id="JACNIG010000274">
    <property type="protein sequence ID" value="MBC8433162.1"/>
    <property type="molecule type" value="Genomic_DNA"/>
</dbReference>
<keyword evidence="4 6" id="KW-1133">Transmembrane helix</keyword>
<proteinExistence type="predicted"/>
<feature type="transmembrane region" description="Helical" evidence="6">
    <location>
        <begin position="389"/>
        <end position="410"/>
    </location>
</feature>
<evidence type="ECO:0000256" key="4">
    <source>
        <dbReference type="ARBA" id="ARBA00022989"/>
    </source>
</evidence>